<dbReference type="CDD" id="cd17631">
    <property type="entry name" value="FACL_FadD13-like"/>
    <property type="match status" value="1"/>
</dbReference>
<reference evidence="5 6" key="1">
    <citation type="submission" date="2017-08" db="EMBL/GenBank/DDBJ databases">
        <title>Complete Genome Sequence of Bacillus kochii Oregon-R-modENCODE STRAIN BDGP4, isolated from Drosophila melanogaster gut.</title>
        <authorList>
            <person name="Wan K.H."/>
            <person name="Yu C."/>
            <person name="Park S."/>
            <person name="Hammonds A.S."/>
            <person name="Booth B.W."/>
            <person name="Celniker S.E."/>
        </authorList>
    </citation>
    <scope>NUCLEOTIDE SEQUENCE [LARGE SCALE GENOMIC DNA]</scope>
    <source>
        <strain evidence="5 6">BDGP4</strain>
    </source>
</reference>
<evidence type="ECO:0000256" key="2">
    <source>
        <dbReference type="ARBA" id="ARBA00022598"/>
    </source>
</evidence>
<dbReference type="Pfam" id="PF13193">
    <property type="entry name" value="AMP-binding_C"/>
    <property type="match status" value="1"/>
</dbReference>
<gene>
    <name evidence="5" type="ORF">CKF48_20315</name>
</gene>
<dbReference type="KEGG" id="bko:CKF48_20315"/>
<sequence>MTMTIAEIFDLTVSKFPEKEALYDVRKDLRFTYREWADEVNRLAQALHVAGVKKGDRVSTYLYNTEELATTFFACAKIGAVFNPINFRLMSEELSFIISDAEPKVFIFEETLQTAVEKVANSFPTVQFWSIDGNHPPFAKSYHEQITAVNRENVDVKLSSDDLYAIMYTSGTTGRPKGVLHRHKDMTEQSLIVIHALNYHQNDNGLVAAPMFHCAELHCAFLPRVHIGAKSTILHQFDAKKALSLIDSEKITAFFAAPTMWNMMLQEDLQAYNLSTLEKGLYGAAPMAPSLVFACREKLGVKLTQAYGMTEMGPAITFLSDEDQIRKAGSAGQACLNHEIRIVTPNDDGHSYDDQVVPTGTVGEIIVRGPSMMQGYYKREEATKKALHNGWYHSGDMGYLDDEGFLYVKDRVDDMVISGGENIYPREVEDVIHAHPSVLDVAVLGVPDEHWGEVVIAYIVKKEENITAEILDAFCKQSESLANYKRPRRYEFVDSLPRNATGKIQKFVLRNQELLQK</sequence>
<protein>
    <submittedName>
        <fullName evidence="5">Long-chain fatty acid--CoA ligase</fullName>
    </submittedName>
</protein>
<dbReference type="NCBIfam" id="NF004837">
    <property type="entry name" value="PRK06187.1"/>
    <property type="match status" value="1"/>
</dbReference>
<dbReference type="GO" id="GO:0006631">
    <property type="term" value="P:fatty acid metabolic process"/>
    <property type="evidence" value="ECO:0007669"/>
    <property type="project" value="TreeGrafter"/>
</dbReference>
<dbReference type="InterPro" id="IPR020845">
    <property type="entry name" value="AMP-binding_CS"/>
</dbReference>
<feature type="domain" description="AMP-binding enzyme C-terminal" evidence="4">
    <location>
        <begin position="427"/>
        <end position="503"/>
    </location>
</feature>
<dbReference type="FunFam" id="3.30.300.30:FF:000008">
    <property type="entry name" value="2,3-dihydroxybenzoate-AMP ligase"/>
    <property type="match status" value="1"/>
</dbReference>
<dbReference type="InterPro" id="IPR025110">
    <property type="entry name" value="AMP-bd_C"/>
</dbReference>
<proteinExistence type="inferred from homology"/>
<dbReference type="EMBL" id="CP022983">
    <property type="protein sequence ID" value="ASV69454.1"/>
    <property type="molecule type" value="Genomic_DNA"/>
</dbReference>
<evidence type="ECO:0000313" key="5">
    <source>
        <dbReference type="EMBL" id="ASV69454.1"/>
    </source>
</evidence>
<feature type="domain" description="AMP-dependent synthetase/ligase" evidence="3">
    <location>
        <begin position="11"/>
        <end position="377"/>
    </location>
</feature>
<keyword evidence="2 5" id="KW-0436">Ligase</keyword>
<dbReference type="InterPro" id="IPR042099">
    <property type="entry name" value="ANL_N_sf"/>
</dbReference>
<dbReference type="OrthoDB" id="9765680at2"/>
<dbReference type="PANTHER" id="PTHR43201:SF5">
    <property type="entry name" value="MEDIUM-CHAIN ACYL-COA LIGASE ACSF2, MITOCHONDRIAL"/>
    <property type="match status" value="1"/>
</dbReference>
<evidence type="ECO:0000259" key="4">
    <source>
        <dbReference type="Pfam" id="PF13193"/>
    </source>
</evidence>
<dbReference type="SUPFAM" id="SSF56801">
    <property type="entry name" value="Acetyl-CoA synthetase-like"/>
    <property type="match status" value="1"/>
</dbReference>
<evidence type="ECO:0000313" key="6">
    <source>
        <dbReference type="Proteomes" id="UP000215137"/>
    </source>
</evidence>
<evidence type="ECO:0000259" key="3">
    <source>
        <dbReference type="Pfam" id="PF00501"/>
    </source>
</evidence>
<evidence type="ECO:0000256" key="1">
    <source>
        <dbReference type="ARBA" id="ARBA00006432"/>
    </source>
</evidence>
<dbReference type="GO" id="GO:0031956">
    <property type="term" value="F:medium-chain fatty acid-CoA ligase activity"/>
    <property type="evidence" value="ECO:0007669"/>
    <property type="project" value="TreeGrafter"/>
</dbReference>
<dbReference type="Gene3D" id="3.30.300.30">
    <property type="match status" value="1"/>
</dbReference>
<name>A0A248TMK6_9BACI</name>
<dbReference type="PROSITE" id="PS00455">
    <property type="entry name" value="AMP_BINDING"/>
    <property type="match status" value="1"/>
</dbReference>
<dbReference type="Pfam" id="PF00501">
    <property type="entry name" value="AMP-binding"/>
    <property type="match status" value="1"/>
</dbReference>
<dbReference type="InterPro" id="IPR045851">
    <property type="entry name" value="AMP-bd_C_sf"/>
</dbReference>
<dbReference type="PANTHER" id="PTHR43201">
    <property type="entry name" value="ACYL-COA SYNTHETASE"/>
    <property type="match status" value="1"/>
</dbReference>
<dbReference type="InterPro" id="IPR000873">
    <property type="entry name" value="AMP-dep_synth/lig_dom"/>
</dbReference>
<keyword evidence="6" id="KW-1185">Reference proteome</keyword>
<organism evidence="5 6">
    <name type="scientific">Cytobacillus kochii</name>
    <dbReference type="NCBI Taxonomy" id="859143"/>
    <lineage>
        <taxon>Bacteria</taxon>
        <taxon>Bacillati</taxon>
        <taxon>Bacillota</taxon>
        <taxon>Bacilli</taxon>
        <taxon>Bacillales</taxon>
        <taxon>Bacillaceae</taxon>
        <taxon>Cytobacillus</taxon>
    </lineage>
</organism>
<dbReference type="AlphaFoldDB" id="A0A248TMK6"/>
<accession>A0A248TMK6</accession>
<comment type="similarity">
    <text evidence="1">Belongs to the ATP-dependent AMP-binding enzyme family.</text>
</comment>
<dbReference type="Gene3D" id="3.40.50.12780">
    <property type="entry name" value="N-terminal domain of ligase-like"/>
    <property type="match status" value="1"/>
</dbReference>
<dbReference type="RefSeq" id="WP_095373018.1">
    <property type="nucleotide sequence ID" value="NZ_CP022983.1"/>
</dbReference>
<dbReference type="Proteomes" id="UP000215137">
    <property type="component" value="Chromosome"/>
</dbReference>